<reference evidence="11" key="1">
    <citation type="submission" date="2025-08" db="UniProtKB">
        <authorList>
            <consortium name="RefSeq"/>
        </authorList>
    </citation>
    <scope>IDENTIFICATION</scope>
</reference>
<dbReference type="InterPro" id="IPR033250">
    <property type="entry name" value="CEP"/>
</dbReference>
<keyword evidence="7" id="KW-0379">Hydroxylation</keyword>
<dbReference type="GO" id="GO:0048364">
    <property type="term" value="P:root development"/>
    <property type="evidence" value="ECO:0007669"/>
    <property type="project" value="InterPro"/>
</dbReference>
<dbReference type="PANTHER" id="PTHR33348">
    <property type="entry name" value="PRECURSOR OF CEP5"/>
    <property type="match status" value="1"/>
</dbReference>
<feature type="chain" id="PRO_5027783401" evidence="9">
    <location>
        <begin position="28"/>
        <end position="128"/>
    </location>
</feature>
<keyword evidence="5" id="KW-0372">Hormone</keyword>
<dbReference type="GO" id="GO:1901371">
    <property type="term" value="P:regulation of leaf morphogenesis"/>
    <property type="evidence" value="ECO:0007669"/>
    <property type="project" value="TreeGrafter"/>
</dbReference>
<evidence type="ECO:0000256" key="1">
    <source>
        <dbReference type="ARBA" id="ARBA00004271"/>
    </source>
</evidence>
<dbReference type="GO" id="GO:2000280">
    <property type="term" value="P:regulation of root development"/>
    <property type="evidence" value="ECO:0007669"/>
    <property type="project" value="TreeGrafter"/>
</dbReference>
<keyword evidence="6 9" id="KW-0732">Signal</keyword>
<evidence type="ECO:0000313" key="10">
    <source>
        <dbReference type="Proteomes" id="UP000515124"/>
    </source>
</evidence>
<feature type="region of interest" description="Disordered" evidence="8">
    <location>
        <begin position="33"/>
        <end position="128"/>
    </location>
</feature>
<evidence type="ECO:0000256" key="4">
    <source>
        <dbReference type="ARBA" id="ARBA00022525"/>
    </source>
</evidence>
<dbReference type="GO" id="GO:0006995">
    <property type="term" value="P:cellular response to nitrogen starvation"/>
    <property type="evidence" value="ECO:0007669"/>
    <property type="project" value="UniProtKB-ARBA"/>
</dbReference>
<dbReference type="GeneID" id="110766116"/>
<dbReference type="PANTHER" id="PTHR33348:SF7">
    <property type="entry name" value="PRECURSOR OF CEP11-RELATED"/>
    <property type="match status" value="1"/>
</dbReference>
<sequence length="128" mass="13993">MAKISTLMTTTICTCLLFLICFHEALHVEGRHLKSGPSSRHSENMVMRTSSPSTNDDHRNASDGHGSLQADHGQPRKVEHVTDDFRPTTPGHSPGVGHSIPRKVEHDTDDFRPTSPSHSPGVGHSIKN</sequence>
<evidence type="ECO:0000256" key="7">
    <source>
        <dbReference type="ARBA" id="ARBA00023278"/>
    </source>
</evidence>
<comment type="subcellular location">
    <subcellularLocation>
        <location evidence="1">Secreted</location>
        <location evidence="1">Extracellular space</location>
        <location evidence="1">Apoplast</location>
    </subcellularLocation>
</comment>
<dbReference type="RefSeq" id="XP_021825073.1">
    <property type="nucleotide sequence ID" value="XM_021969381.1"/>
</dbReference>
<dbReference type="Proteomes" id="UP000515124">
    <property type="component" value="Unplaced"/>
</dbReference>
<organism evidence="10 11">
    <name type="scientific">Prunus avium</name>
    <name type="common">Cherry</name>
    <name type="synonym">Cerasus avium</name>
    <dbReference type="NCBI Taxonomy" id="42229"/>
    <lineage>
        <taxon>Eukaryota</taxon>
        <taxon>Viridiplantae</taxon>
        <taxon>Streptophyta</taxon>
        <taxon>Embryophyta</taxon>
        <taxon>Tracheophyta</taxon>
        <taxon>Spermatophyta</taxon>
        <taxon>Magnoliopsida</taxon>
        <taxon>eudicotyledons</taxon>
        <taxon>Gunneridae</taxon>
        <taxon>Pentapetalae</taxon>
        <taxon>rosids</taxon>
        <taxon>fabids</taxon>
        <taxon>Rosales</taxon>
        <taxon>Rosaceae</taxon>
        <taxon>Amygdaloideae</taxon>
        <taxon>Amygdaleae</taxon>
        <taxon>Prunus</taxon>
    </lineage>
</organism>
<dbReference type="GO" id="GO:0005179">
    <property type="term" value="F:hormone activity"/>
    <property type="evidence" value="ECO:0007669"/>
    <property type="project" value="UniProtKB-KW"/>
</dbReference>
<protein>
    <submittedName>
        <fullName evidence="11">Precursor of CEP9</fullName>
    </submittedName>
</protein>
<evidence type="ECO:0000256" key="5">
    <source>
        <dbReference type="ARBA" id="ARBA00022702"/>
    </source>
</evidence>
<proteinExistence type="inferred from homology"/>
<evidence type="ECO:0000256" key="6">
    <source>
        <dbReference type="ARBA" id="ARBA00022729"/>
    </source>
</evidence>
<feature type="compositionally biased region" description="Basic and acidic residues" evidence="8">
    <location>
        <begin position="102"/>
        <end position="112"/>
    </location>
</feature>
<evidence type="ECO:0000256" key="3">
    <source>
        <dbReference type="ARBA" id="ARBA00022523"/>
    </source>
</evidence>
<accession>A0A6P5TCL3</accession>
<comment type="similarity">
    <text evidence="2">Belongs to the C-terminally encoded plant signaling peptide (CEP) family.</text>
</comment>
<keyword evidence="4" id="KW-0964">Secreted</keyword>
<dbReference type="GO" id="GO:1902025">
    <property type="term" value="P:nitrate import"/>
    <property type="evidence" value="ECO:0007669"/>
    <property type="project" value="TreeGrafter"/>
</dbReference>
<dbReference type="AlphaFoldDB" id="A0A6P5TCL3"/>
<evidence type="ECO:0000256" key="2">
    <source>
        <dbReference type="ARBA" id="ARBA00008963"/>
    </source>
</evidence>
<evidence type="ECO:0000256" key="8">
    <source>
        <dbReference type="SAM" id="MobiDB-lite"/>
    </source>
</evidence>
<evidence type="ECO:0000313" key="11">
    <source>
        <dbReference type="RefSeq" id="XP_021825073.1"/>
    </source>
</evidence>
<feature type="compositionally biased region" description="Basic and acidic residues" evidence="8">
    <location>
        <begin position="73"/>
        <end position="86"/>
    </location>
</feature>
<keyword evidence="10" id="KW-1185">Reference proteome</keyword>
<name>A0A6P5TCL3_PRUAV</name>
<gene>
    <name evidence="11" type="primary">LOC110766116</name>
</gene>
<keyword evidence="3" id="KW-0052">Apoplast</keyword>
<dbReference type="KEGG" id="pavi:110766116"/>
<evidence type="ECO:0000256" key="9">
    <source>
        <dbReference type="SAM" id="SignalP"/>
    </source>
</evidence>
<feature type="signal peptide" evidence="9">
    <location>
        <begin position="1"/>
        <end position="27"/>
    </location>
</feature>
<dbReference type="GO" id="GO:0048046">
    <property type="term" value="C:apoplast"/>
    <property type="evidence" value="ECO:0007669"/>
    <property type="project" value="UniProtKB-SubCell"/>
</dbReference>